<comment type="similarity">
    <text evidence="3">Belongs to the NPR3 family.</text>
</comment>
<evidence type="ECO:0000313" key="6">
    <source>
        <dbReference type="Proteomes" id="UP001165120"/>
    </source>
</evidence>
<dbReference type="InterPro" id="IPR005365">
    <property type="entry name" value="Npr3"/>
</dbReference>
<feature type="compositionally biased region" description="Acidic residues" evidence="4">
    <location>
        <begin position="35"/>
        <end position="60"/>
    </location>
</feature>
<comment type="function">
    <text evidence="3">Mediates inactivation of the TORC1 complex in response to amino acid starvation. Required for meiotic nuclear division.</text>
</comment>
<gene>
    <name evidence="5" type="ORF">Cboi02_000604700</name>
</gene>
<dbReference type="GO" id="GO:0010508">
    <property type="term" value="P:positive regulation of autophagy"/>
    <property type="evidence" value="ECO:0007669"/>
    <property type="project" value="TreeGrafter"/>
</dbReference>
<keyword evidence="3" id="KW-0732">Signal</keyword>
<proteinExistence type="inferred from homology"/>
<comment type="caution">
    <text evidence="5">The sequence shown here is derived from an EMBL/GenBank/DDBJ whole genome shotgun (WGS) entry which is preliminary data.</text>
</comment>
<dbReference type="Pfam" id="PF03666">
    <property type="entry name" value="NPR3"/>
    <property type="match status" value="1"/>
</dbReference>
<dbReference type="AlphaFoldDB" id="A0A9W6T5H8"/>
<dbReference type="Proteomes" id="UP001165120">
    <property type="component" value="Unassembled WGS sequence"/>
</dbReference>
<dbReference type="GO" id="GO:0034198">
    <property type="term" value="P:cellular response to amino acid starvation"/>
    <property type="evidence" value="ECO:0007669"/>
    <property type="project" value="TreeGrafter"/>
</dbReference>
<evidence type="ECO:0000313" key="5">
    <source>
        <dbReference type="EMBL" id="GME79216.1"/>
    </source>
</evidence>
<organism evidence="5 6">
    <name type="scientific">Candida boidinii</name>
    <name type="common">Yeast</name>
    <dbReference type="NCBI Taxonomy" id="5477"/>
    <lineage>
        <taxon>Eukaryota</taxon>
        <taxon>Fungi</taxon>
        <taxon>Dikarya</taxon>
        <taxon>Ascomycota</taxon>
        <taxon>Saccharomycotina</taxon>
        <taxon>Pichiomycetes</taxon>
        <taxon>Pichiales</taxon>
        <taxon>Pichiaceae</taxon>
        <taxon>Ogataea</taxon>
        <taxon>Ogataea/Candida clade</taxon>
    </lineage>
</organism>
<sequence>MSKMMKNKKTSNINGSGSVANKSEKSFRSASLNNGDDDDDNDDDDDENDDNDDVDYDDGQAENGKDSTENEEDCPMTLFHMVFVINPPVVEYNYRIDEMFHFIISRLSMILRHEQNKSNYIWEQVSQILEIKRENTDITVSDLYSLLFEKSELARLIRDTYESVSRSEIANLKINGKLRSFQIPIKKEFSFLPPKEMPFLLGSTLSSVSPFLNLGYGNFDSFGDSDTITQFALILLDDPEIIVKDLNAEKNSPGETLIRIIKPTESLAKLSTLSGLPINEVVTFANHLVYWRRAKAIFPISPKNVYIISPIAPLSNLYRDSAEFSVKFPSLPKLPEFLSIISTSTFKPKSLSSIIPSREHKELRFRERKKT</sequence>
<name>A0A9W6T5H8_CANBO</name>
<comment type="subcellular location">
    <subcellularLocation>
        <location evidence="3">Vacuole membrane</location>
        <topology evidence="3">Peripheral membrane protein</topology>
    </subcellularLocation>
</comment>
<dbReference type="PANTHER" id="PTHR13153:SF5">
    <property type="entry name" value="GATOR COMPLEX PROTEIN NPRL3"/>
    <property type="match status" value="1"/>
</dbReference>
<evidence type="ECO:0000256" key="3">
    <source>
        <dbReference type="RuleBase" id="RU368069"/>
    </source>
</evidence>
<dbReference type="EMBL" id="BSXN01003411">
    <property type="protein sequence ID" value="GME79216.1"/>
    <property type="molecule type" value="Genomic_DNA"/>
</dbReference>
<evidence type="ECO:0000256" key="1">
    <source>
        <dbReference type="ARBA" id="ARBA00017880"/>
    </source>
</evidence>
<reference evidence="5" key="1">
    <citation type="submission" date="2023-04" db="EMBL/GenBank/DDBJ databases">
        <title>Candida boidinii NBRC 10035.</title>
        <authorList>
            <person name="Ichikawa N."/>
            <person name="Sato H."/>
            <person name="Tonouchi N."/>
        </authorList>
    </citation>
    <scope>NUCLEOTIDE SEQUENCE</scope>
    <source>
        <strain evidence="5">NBRC 10035</strain>
    </source>
</reference>
<dbReference type="PANTHER" id="PTHR13153">
    <property type="entry name" value="CGTHBA PROTEIN -14 GENE PROTEIN"/>
    <property type="match status" value="1"/>
</dbReference>
<feature type="region of interest" description="Disordered" evidence="4">
    <location>
        <begin position="1"/>
        <end position="72"/>
    </location>
</feature>
<dbReference type="GO" id="GO:0038202">
    <property type="term" value="P:TORC1 signaling"/>
    <property type="evidence" value="ECO:0007669"/>
    <property type="project" value="TreeGrafter"/>
</dbReference>
<dbReference type="GO" id="GO:0005774">
    <property type="term" value="C:vacuolar membrane"/>
    <property type="evidence" value="ECO:0007669"/>
    <property type="project" value="UniProtKB-SubCell"/>
</dbReference>
<dbReference type="GO" id="GO:1990130">
    <property type="term" value="C:GATOR1 complex"/>
    <property type="evidence" value="ECO:0007669"/>
    <property type="project" value="TreeGrafter"/>
</dbReference>
<accession>A0A9W6T5H8</accession>
<protein>
    <recommendedName>
        <fullName evidence="1 3">Nitrogen permease regulator 3</fullName>
    </recommendedName>
    <alternativeName>
        <fullName evidence="2 3">Required for meiotic nuclear division protein 11</fullName>
    </alternativeName>
</protein>
<keyword evidence="6" id="KW-1185">Reference proteome</keyword>
<evidence type="ECO:0000256" key="2">
    <source>
        <dbReference type="ARBA" id="ARBA00030028"/>
    </source>
</evidence>
<dbReference type="GO" id="GO:0051321">
    <property type="term" value="P:meiotic cell cycle"/>
    <property type="evidence" value="ECO:0007669"/>
    <property type="project" value="UniProtKB-UniRule"/>
</dbReference>
<dbReference type="GO" id="GO:1904262">
    <property type="term" value="P:negative regulation of TORC1 signaling"/>
    <property type="evidence" value="ECO:0007669"/>
    <property type="project" value="TreeGrafter"/>
</dbReference>
<evidence type="ECO:0000256" key="4">
    <source>
        <dbReference type="SAM" id="MobiDB-lite"/>
    </source>
</evidence>
<keyword evidence="3" id="KW-0469">Meiosis</keyword>